<feature type="coiled-coil region" evidence="1">
    <location>
        <begin position="432"/>
        <end position="518"/>
    </location>
</feature>
<name>A0ABD1CEI9_CULPP</name>
<proteinExistence type="predicted"/>
<dbReference type="InterPro" id="IPR038923">
    <property type="entry name" value="Centrobin"/>
</dbReference>
<gene>
    <name evidence="2" type="ORF">pipiens_004860</name>
</gene>
<sequence>MTTSALCRGNAMFLETNPPGGGPGIYATTRTSNMSAFAAPGLNLTSLKTNPPRGGPGTTCSTSRISNLKQSPLHSLSFRTRFLRNDVMSDSDDTDVLLLIPPDFFNVAASVTPVPPGLQAGIPRTLDISFAPSCSGSQSYKSSLVTMSGHHQRNGYFREGGNGYGYQHADGANMYYSTPLKGHLGGEPPKDQFLLNEIDKFLQVGGEKGDGQQVPVKSAETSLIDMNSVSLNDFPSLTASDFNGFAKPNVPQKPPRRELMASRTSIGSRPPMLSLNEIWNSNAINQESSKVQEERLRRQHCERNIQALQSKLLEYEQKLAVAIDVDKEKEGMIVRQEEEILRLTQQCRDLELRHADGQEKLLQENLEAKNKTLFLEKELADTISVVRRLQDKNDALETKLEGLTTASRDVTDVHKNQLKDLEIRLGNSRESERGLKEQLGKVRKSYEQLRDEFEVERKKVEEGNKLRADFASLKVKTDNLSRKFAEISGQNESFKKQIEDLKAQIATHMEEKKNLLKELDVQRLSLKKYYQAQLEDVVGDKLKEFQHQLLTVEDQLKSDAKKKERLLAEPLYRLQLTNSSKTIHELEDKLSTYQNRRADIAEQLHTIMETQWQKALQVLTCPSPQSATNDHPNFNRLSVDHIDKDQLDGVRTLKSVAENETFQTPVSSRRQNQPPRDLLHNYIELLLEESPCDLRDLEGVLAGGGSSSSRIMGRRCRRSKRVGMGRQRRKVVRI</sequence>
<protein>
    <submittedName>
        <fullName evidence="2">Uncharacterized protein</fullName>
    </submittedName>
</protein>
<dbReference type="AlphaFoldDB" id="A0ABD1CEI9"/>
<keyword evidence="3" id="KW-1185">Reference proteome</keyword>
<keyword evidence="1" id="KW-0175">Coiled coil</keyword>
<evidence type="ECO:0000313" key="2">
    <source>
        <dbReference type="EMBL" id="KAL1374597.1"/>
    </source>
</evidence>
<feature type="coiled-coil region" evidence="1">
    <location>
        <begin position="379"/>
        <end position="406"/>
    </location>
</feature>
<evidence type="ECO:0000256" key="1">
    <source>
        <dbReference type="SAM" id="Coils"/>
    </source>
</evidence>
<evidence type="ECO:0000313" key="3">
    <source>
        <dbReference type="Proteomes" id="UP001562425"/>
    </source>
</evidence>
<reference evidence="2 3" key="1">
    <citation type="submission" date="2024-05" db="EMBL/GenBank/DDBJ databases">
        <title>Culex pipiens pipiens assembly and annotation.</title>
        <authorList>
            <person name="Alout H."/>
            <person name="Durand T."/>
        </authorList>
    </citation>
    <scope>NUCLEOTIDE SEQUENCE [LARGE SCALE GENOMIC DNA]</scope>
    <source>
        <strain evidence="2">HA-2024</strain>
        <tissue evidence="2">Whole body</tissue>
    </source>
</reference>
<accession>A0ABD1CEI9</accession>
<comment type="caution">
    <text evidence="2">The sequence shown here is derived from an EMBL/GenBank/DDBJ whole genome shotgun (WGS) entry which is preliminary data.</text>
</comment>
<feature type="coiled-coil region" evidence="1">
    <location>
        <begin position="291"/>
        <end position="353"/>
    </location>
</feature>
<dbReference type="Proteomes" id="UP001562425">
    <property type="component" value="Unassembled WGS sequence"/>
</dbReference>
<dbReference type="EMBL" id="JBEHCU010013225">
    <property type="protein sequence ID" value="KAL1374597.1"/>
    <property type="molecule type" value="Genomic_DNA"/>
</dbReference>
<dbReference type="Gene3D" id="1.10.287.1490">
    <property type="match status" value="1"/>
</dbReference>
<organism evidence="2 3">
    <name type="scientific">Culex pipiens pipiens</name>
    <name type="common">Northern house mosquito</name>
    <dbReference type="NCBI Taxonomy" id="38569"/>
    <lineage>
        <taxon>Eukaryota</taxon>
        <taxon>Metazoa</taxon>
        <taxon>Ecdysozoa</taxon>
        <taxon>Arthropoda</taxon>
        <taxon>Hexapoda</taxon>
        <taxon>Insecta</taxon>
        <taxon>Pterygota</taxon>
        <taxon>Neoptera</taxon>
        <taxon>Endopterygota</taxon>
        <taxon>Diptera</taxon>
        <taxon>Nematocera</taxon>
        <taxon>Culicoidea</taxon>
        <taxon>Culicidae</taxon>
        <taxon>Culicinae</taxon>
        <taxon>Culicini</taxon>
        <taxon>Culex</taxon>
        <taxon>Culex</taxon>
    </lineage>
</organism>
<dbReference type="PANTHER" id="PTHR34439">
    <property type="entry name" value="CENTROBIN"/>
    <property type="match status" value="1"/>
</dbReference>
<dbReference type="PANTHER" id="PTHR34439:SF1">
    <property type="entry name" value="CENTROBIN"/>
    <property type="match status" value="1"/>
</dbReference>
<feature type="coiled-coil region" evidence="1">
    <location>
        <begin position="576"/>
        <end position="603"/>
    </location>
</feature>